<evidence type="ECO:0000259" key="1">
    <source>
        <dbReference type="Pfam" id="PF00144"/>
    </source>
</evidence>
<name>A0A9W6M3A0_9MICO</name>
<dbReference type="PANTHER" id="PTHR43319">
    <property type="entry name" value="BETA-LACTAMASE-RELATED"/>
    <property type="match status" value="1"/>
</dbReference>
<dbReference type="Gene3D" id="3.40.710.10">
    <property type="entry name" value="DD-peptidase/beta-lactamase superfamily"/>
    <property type="match status" value="1"/>
</dbReference>
<keyword evidence="3" id="KW-1185">Reference proteome</keyword>
<evidence type="ECO:0000313" key="3">
    <source>
        <dbReference type="Proteomes" id="UP001142317"/>
    </source>
</evidence>
<reference evidence="2" key="1">
    <citation type="journal article" date="2014" name="Int. J. Syst. Evol. Microbiol.">
        <title>Complete genome sequence of Corynebacterium casei LMG S-19264T (=DSM 44701T), isolated from a smear-ripened cheese.</title>
        <authorList>
            <consortium name="US DOE Joint Genome Institute (JGI-PGF)"/>
            <person name="Walter F."/>
            <person name="Albersmeier A."/>
            <person name="Kalinowski J."/>
            <person name="Ruckert C."/>
        </authorList>
    </citation>
    <scope>NUCLEOTIDE SEQUENCE</scope>
    <source>
        <strain evidence="2">VKM Ac-1447</strain>
    </source>
</reference>
<dbReference type="InterPro" id="IPR001466">
    <property type="entry name" value="Beta-lactam-related"/>
</dbReference>
<dbReference type="InterPro" id="IPR052907">
    <property type="entry name" value="Beta-lactamase/esterase"/>
</dbReference>
<reference evidence="2" key="2">
    <citation type="submission" date="2023-01" db="EMBL/GenBank/DDBJ databases">
        <authorList>
            <person name="Sun Q."/>
            <person name="Evtushenko L."/>
        </authorList>
    </citation>
    <scope>NUCLEOTIDE SEQUENCE</scope>
    <source>
        <strain evidence="2">VKM Ac-1447</strain>
    </source>
</reference>
<protein>
    <submittedName>
        <fullName evidence="2">Carboxylesterase</fullName>
    </submittedName>
</protein>
<accession>A0A9W6M3A0</accession>
<dbReference type="AlphaFoldDB" id="A0A9W6M3A0"/>
<organism evidence="2 3">
    <name type="scientific">Microbacterium imperiale</name>
    <dbReference type="NCBI Taxonomy" id="33884"/>
    <lineage>
        <taxon>Bacteria</taxon>
        <taxon>Bacillati</taxon>
        <taxon>Actinomycetota</taxon>
        <taxon>Actinomycetes</taxon>
        <taxon>Micrococcales</taxon>
        <taxon>Microbacteriaceae</taxon>
        <taxon>Microbacterium</taxon>
    </lineage>
</organism>
<gene>
    <name evidence="2" type="primary">lipP</name>
    <name evidence="2" type="ORF">GCM10017586_12590</name>
</gene>
<comment type="caution">
    <text evidence="2">The sequence shown here is derived from an EMBL/GenBank/DDBJ whole genome shotgun (WGS) entry which is preliminary data.</text>
</comment>
<dbReference type="InterPro" id="IPR012338">
    <property type="entry name" value="Beta-lactam/transpept-like"/>
</dbReference>
<proteinExistence type="predicted"/>
<dbReference type="Pfam" id="PF00144">
    <property type="entry name" value="Beta-lactamase"/>
    <property type="match status" value="1"/>
</dbReference>
<evidence type="ECO:0000313" key="2">
    <source>
        <dbReference type="EMBL" id="GLJ79577.1"/>
    </source>
</evidence>
<dbReference type="EMBL" id="BSEO01000003">
    <property type="protein sequence ID" value="GLJ79577.1"/>
    <property type="molecule type" value="Genomic_DNA"/>
</dbReference>
<feature type="domain" description="Beta-lactamase-related" evidence="1">
    <location>
        <begin position="23"/>
        <end position="361"/>
    </location>
</feature>
<dbReference type="PANTHER" id="PTHR43319:SF3">
    <property type="entry name" value="BETA-LACTAMASE-RELATED DOMAIN-CONTAINING PROTEIN"/>
    <property type="match status" value="1"/>
</dbReference>
<dbReference type="SUPFAM" id="SSF56601">
    <property type="entry name" value="beta-lactamase/transpeptidase-like"/>
    <property type="match status" value="1"/>
</dbReference>
<dbReference type="RefSeq" id="WP_210006327.1">
    <property type="nucleotide sequence ID" value="NZ_BSEO01000003.1"/>
</dbReference>
<dbReference type="Proteomes" id="UP001142317">
    <property type="component" value="Unassembled WGS sequence"/>
</dbReference>
<sequence>MTSDPTIAFHRDVRDARLSEAATVFEELLTSGREVGGAFAVLQHGRVLAHCWGGTSRDDDASPWREDTLVQVYSAGKPLVALAAMLAVRDGFVSLDDPVTRTWPHYVDHDDDPTTLRSILSHTSGKHRFPDDTATLDPSDTAALTDALATSPPLAPPGSLLFEHAATYGHLVDGLLAAAAAPSVAERSAQLSELLSAEFHFGMPDDQHHRIADLRIIDEGWLRDYNARPTAKASLSLPPGLLDPAYTRSARWRRTSFGAVGLMTDALSLATFYDDIHRPDGAVAGSLGPSLHRQMLSPAASGFDEFLQQDVEWGLGLRLDDGEIGMGGIGGSAAWHSIGADYSMAYVTRGLADHSRVDAVAEAVERALDPLGS</sequence>